<reference evidence="2" key="1">
    <citation type="submission" date="2023-10" db="EMBL/GenBank/DDBJ databases">
        <title>Genome assemblies of two species of porcelain crab, Petrolisthes cinctipes and Petrolisthes manimaculis (Anomura: Porcellanidae).</title>
        <authorList>
            <person name="Angst P."/>
        </authorList>
    </citation>
    <scope>NUCLEOTIDE SEQUENCE</scope>
    <source>
        <strain evidence="2">PB745_01</strain>
        <tissue evidence="2">Gill</tissue>
    </source>
</reference>
<organism evidence="2 3">
    <name type="scientific">Petrolisthes cinctipes</name>
    <name type="common">Flat porcelain crab</name>
    <dbReference type="NCBI Taxonomy" id="88211"/>
    <lineage>
        <taxon>Eukaryota</taxon>
        <taxon>Metazoa</taxon>
        <taxon>Ecdysozoa</taxon>
        <taxon>Arthropoda</taxon>
        <taxon>Crustacea</taxon>
        <taxon>Multicrustacea</taxon>
        <taxon>Malacostraca</taxon>
        <taxon>Eumalacostraca</taxon>
        <taxon>Eucarida</taxon>
        <taxon>Decapoda</taxon>
        <taxon>Pleocyemata</taxon>
        <taxon>Anomura</taxon>
        <taxon>Galatheoidea</taxon>
        <taxon>Porcellanidae</taxon>
        <taxon>Petrolisthes</taxon>
    </lineage>
</organism>
<feature type="compositionally biased region" description="Basic and acidic residues" evidence="1">
    <location>
        <begin position="29"/>
        <end position="40"/>
    </location>
</feature>
<dbReference type="EMBL" id="JAWQEG010005938">
    <property type="protein sequence ID" value="KAK3856273.1"/>
    <property type="molecule type" value="Genomic_DNA"/>
</dbReference>
<keyword evidence="3" id="KW-1185">Reference proteome</keyword>
<name>A0AAE1ELK2_PETCI</name>
<comment type="caution">
    <text evidence="2">The sequence shown here is derived from an EMBL/GenBank/DDBJ whole genome shotgun (WGS) entry which is preliminary data.</text>
</comment>
<dbReference type="Proteomes" id="UP001286313">
    <property type="component" value="Unassembled WGS sequence"/>
</dbReference>
<evidence type="ECO:0000313" key="3">
    <source>
        <dbReference type="Proteomes" id="UP001286313"/>
    </source>
</evidence>
<sequence length="127" mass="14390">MSGREGEWGDKKIEKSKRRVEMQNVKTSVGDKEENEKLQDLEECSFQENNLEPDNMVRPGTDMTHSQQWPVHSHHRPQASTPPDIVVLETEAEAIPAQLQPAFTTTPHSALSLLPPHIVPCPYYHPT</sequence>
<protein>
    <submittedName>
        <fullName evidence="2">Uncharacterized protein</fullName>
    </submittedName>
</protein>
<accession>A0AAE1ELK2</accession>
<evidence type="ECO:0000313" key="2">
    <source>
        <dbReference type="EMBL" id="KAK3856273.1"/>
    </source>
</evidence>
<proteinExistence type="predicted"/>
<gene>
    <name evidence="2" type="ORF">Pcinc_037397</name>
</gene>
<dbReference type="AlphaFoldDB" id="A0AAE1ELK2"/>
<feature type="compositionally biased region" description="Basic and acidic residues" evidence="1">
    <location>
        <begin position="1"/>
        <end position="13"/>
    </location>
</feature>
<evidence type="ECO:0000256" key="1">
    <source>
        <dbReference type="SAM" id="MobiDB-lite"/>
    </source>
</evidence>
<feature type="region of interest" description="Disordered" evidence="1">
    <location>
        <begin position="1"/>
        <end position="81"/>
    </location>
</feature>